<feature type="region of interest" description="Disordered" evidence="6">
    <location>
        <begin position="256"/>
        <end position="292"/>
    </location>
</feature>
<sequence>MAEYWVSQAKKFCEYCKCWIADNKASVNFHEGGKKHKENVTRKLADIRKQGAKTAQKKQEDSDAFKEMERAALAAFEKDLASNPELAAQYGVKEKPKKKEEEFKPSYEPLQGPSLPPPGFKPEVDPTMWEETTSPEGHTYYWHTESGETTWEKPEGYVSPSDRLKPSPEEKTKESSQNTQKAEEVPTHEIPLPQEKKPPVKHATKRPARPQAYGQWETVTYTEPEYVDLQLPVTKESEEIAAPIVMHSEPKKMKFKEKTVSSLSNDSSSGAVSFKKRKFGGARSLKTRTEDS</sequence>
<dbReference type="PROSITE" id="PS50171">
    <property type="entry name" value="ZF_MATRIN"/>
    <property type="match status" value="1"/>
</dbReference>
<dbReference type="InterPro" id="IPR013085">
    <property type="entry name" value="U1-CZ_Znf_C2H2"/>
</dbReference>
<proteinExistence type="predicted"/>
<evidence type="ECO:0000256" key="5">
    <source>
        <dbReference type="ARBA" id="ARBA00023242"/>
    </source>
</evidence>
<dbReference type="InterPro" id="IPR000690">
    <property type="entry name" value="Matrin/U1-C_Znf_C2H2"/>
</dbReference>
<dbReference type="AlphaFoldDB" id="A0A8J1TJY6"/>
<feature type="compositionally biased region" description="Basic residues" evidence="6">
    <location>
        <begin position="199"/>
        <end position="208"/>
    </location>
</feature>
<accession>A0A8J1TJY6</accession>
<dbReference type="SMART" id="SM00451">
    <property type="entry name" value="ZnF_U1"/>
    <property type="match status" value="1"/>
</dbReference>
<dbReference type="InterPro" id="IPR003604">
    <property type="entry name" value="Matrin/U1-like-C_Znf_C2H2"/>
</dbReference>
<evidence type="ECO:0000256" key="1">
    <source>
        <dbReference type="ARBA" id="ARBA00004123"/>
    </source>
</evidence>
<name>A0A8J1TJY6_OWEFU</name>
<reference evidence="7" key="1">
    <citation type="submission" date="2022-03" db="EMBL/GenBank/DDBJ databases">
        <authorList>
            <person name="Martin C."/>
        </authorList>
    </citation>
    <scope>NUCLEOTIDE SEQUENCE</scope>
</reference>
<keyword evidence="5" id="KW-0539">Nucleus</keyword>
<feature type="region of interest" description="Disordered" evidence="6">
    <location>
        <begin position="84"/>
        <end position="215"/>
    </location>
</feature>
<dbReference type="SUPFAM" id="SSF57667">
    <property type="entry name" value="beta-beta-alpha zinc fingers"/>
    <property type="match status" value="1"/>
</dbReference>
<evidence type="ECO:0000256" key="6">
    <source>
        <dbReference type="SAM" id="MobiDB-lite"/>
    </source>
</evidence>
<dbReference type="InterPro" id="IPR040023">
    <property type="entry name" value="WBP4"/>
</dbReference>
<dbReference type="InterPro" id="IPR001202">
    <property type="entry name" value="WW_dom"/>
</dbReference>
<dbReference type="PANTHER" id="PTHR13173">
    <property type="entry name" value="WW DOMAIN BINDING PROTEIN 4"/>
    <property type="match status" value="1"/>
</dbReference>
<gene>
    <name evidence="7" type="ORF">OFUS_LOCUS5102</name>
</gene>
<dbReference type="Pfam" id="PF06220">
    <property type="entry name" value="zf-U1"/>
    <property type="match status" value="1"/>
</dbReference>
<evidence type="ECO:0000256" key="3">
    <source>
        <dbReference type="ARBA" id="ARBA00022771"/>
    </source>
</evidence>
<protein>
    <submittedName>
        <fullName evidence="7">Uncharacterized protein</fullName>
    </submittedName>
</protein>
<feature type="compositionally biased region" description="Basic and acidic residues" evidence="6">
    <location>
        <begin position="162"/>
        <end position="174"/>
    </location>
</feature>
<dbReference type="Pfam" id="PF00397">
    <property type="entry name" value="WW"/>
    <property type="match status" value="1"/>
</dbReference>
<dbReference type="SUPFAM" id="SSF51045">
    <property type="entry name" value="WW domain"/>
    <property type="match status" value="1"/>
</dbReference>
<evidence type="ECO:0000256" key="2">
    <source>
        <dbReference type="ARBA" id="ARBA00022723"/>
    </source>
</evidence>
<dbReference type="GO" id="GO:0071011">
    <property type="term" value="C:precatalytic spliceosome"/>
    <property type="evidence" value="ECO:0007669"/>
    <property type="project" value="TreeGrafter"/>
</dbReference>
<dbReference type="InterPro" id="IPR036020">
    <property type="entry name" value="WW_dom_sf"/>
</dbReference>
<dbReference type="PROSITE" id="PS50020">
    <property type="entry name" value="WW_DOMAIN_2"/>
    <property type="match status" value="1"/>
</dbReference>
<dbReference type="Gene3D" id="3.30.160.60">
    <property type="entry name" value="Classic Zinc Finger"/>
    <property type="match status" value="1"/>
</dbReference>
<dbReference type="InterPro" id="IPR036236">
    <property type="entry name" value="Znf_C2H2_sf"/>
</dbReference>
<evidence type="ECO:0000313" key="8">
    <source>
        <dbReference type="Proteomes" id="UP000749559"/>
    </source>
</evidence>
<keyword evidence="4" id="KW-0862">Zinc</keyword>
<dbReference type="PROSITE" id="PS01159">
    <property type="entry name" value="WW_DOMAIN_1"/>
    <property type="match status" value="1"/>
</dbReference>
<dbReference type="GO" id="GO:0003723">
    <property type="term" value="F:RNA binding"/>
    <property type="evidence" value="ECO:0007669"/>
    <property type="project" value="TreeGrafter"/>
</dbReference>
<evidence type="ECO:0000313" key="7">
    <source>
        <dbReference type="EMBL" id="CAH1778138.1"/>
    </source>
</evidence>
<dbReference type="OrthoDB" id="191651at2759"/>
<keyword evidence="3" id="KW-0863">Zinc-finger</keyword>
<comment type="subcellular location">
    <subcellularLocation>
        <location evidence="1">Nucleus</location>
    </subcellularLocation>
</comment>
<dbReference type="EMBL" id="CAIIXF020000002">
    <property type="protein sequence ID" value="CAH1778138.1"/>
    <property type="molecule type" value="Genomic_DNA"/>
</dbReference>
<dbReference type="GO" id="GO:0008270">
    <property type="term" value="F:zinc ion binding"/>
    <property type="evidence" value="ECO:0007669"/>
    <property type="project" value="UniProtKB-KW"/>
</dbReference>
<dbReference type="SMART" id="SM00456">
    <property type="entry name" value="WW"/>
    <property type="match status" value="1"/>
</dbReference>
<keyword evidence="8" id="KW-1185">Reference proteome</keyword>
<feature type="compositionally biased region" description="Polar residues" evidence="6">
    <location>
        <begin position="260"/>
        <end position="271"/>
    </location>
</feature>
<dbReference type="Proteomes" id="UP000749559">
    <property type="component" value="Unassembled WGS sequence"/>
</dbReference>
<dbReference type="PANTHER" id="PTHR13173:SF10">
    <property type="entry name" value="WW DOMAIN-BINDING PROTEIN 4"/>
    <property type="match status" value="1"/>
</dbReference>
<comment type="caution">
    <text evidence="7">The sequence shown here is derived from an EMBL/GenBank/DDBJ whole genome shotgun (WGS) entry which is preliminary data.</text>
</comment>
<dbReference type="Gene3D" id="2.20.70.10">
    <property type="match status" value="1"/>
</dbReference>
<dbReference type="GO" id="GO:0000398">
    <property type="term" value="P:mRNA splicing, via spliceosome"/>
    <property type="evidence" value="ECO:0007669"/>
    <property type="project" value="InterPro"/>
</dbReference>
<keyword evidence="2" id="KW-0479">Metal-binding</keyword>
<evidence type="ECO:0000256" key="4">
    <source>
        <dbReference type="ARBA" id="ARBA00022833"/>
    </source>
</evidence>
<dbReference type="CDD" id="cd00201">
    <property type="entry name" value="WW"/>
    <property type="match status" value="1"/>
</dbReference>
<feature type="compositionally biased region" description="Basic and acidic residues" evidence="6">
    <location>
        <begin position="92"/>
        <end position="105"/>
    </location>
</feature>
<organism evidence="7 8">
    <name type="scientific">Owenia fusiformis</name>
    <name type="common">Polychaete worm</name>
    <dbReference type="NCBI Taxonomy" id="6347"/>
    <lineage>
        <taxon>Eukaryota</taxon>
        <taxon>Metazoa</taxon>
        <taxon>Spiralia</taxon>
        <taxon>Lophotrochozoa</taxon>
        <taxon>Annelida</taxon>
        <taxon>Polychaeta</taxon>
        <taxon>Sedentaria</taxon>
        <taxon>Canalipalpata</taxon>
        <taxon>Sabellida</taxon>
        <taxon>Oweniida</taxon>
        <taxon>Oweniidae</taxon>
        <taxon>Owenia</taxon>
    </lineage>
</organism>